<evidence type="ECO:0000256" key="6">
    <source>
        <dbReference type="ARBA" id="ARBA00023237"/>
    </source>
</evidence>
<feature type="domain" description="TonB-dependent transporter Oar-like beta-barrel" evidence="9">
    <location>
        <begin position="357"/>
        <end position="883"/>
    </location>
</feature>
<keyword evidence="4" id="KW-0812">Transmembrane</keyword>
<organism evidence="10 11">
    <name type="scientific">Sphingomonas lenta</name>
    <dbReference type="NCBI Taxonomy" id="1141887"/>
    <lineage>
        <taxon>Bacteria</taxon>
        <taxon>Pseudomonadati</taxon>
        <taxon>Pseudomonadota</taxon>
        <taxon>Alphaproteobacteria</taxon>
        <taxon>Sphingomonadales</taxon>
        <taxon>Sphingomonadaceae</taxon>
        <taxon>Sphingomonas</taxon>
    </lineage>
</organism>
<feature type="chain" id="PRO_5012787901" evidence="8">
    <location>
        <begin position="23"/>
        <end position="1095"/>
    </location>
</feature>
<dbReference type="Gene3D" id="2.60.40.1120">
    <property type="entry name" value="Carboxypeptidase-like, regulatory domain"/>
    <property type="match status" value="1"/>
</dbReference>
<keyword evidence="11" id="KW-1185">Reference proteome</keyword>
<evidence type="ECO:0000259" key="9">
    <source>
        <dbReference type="Pfam" id="PF25183"/>
    </source>
</evidence>
<keyword evidence="3" id="KW-1134">Transmembrane beta strand</keyword>
<dbReference type="Proteomes" id="UP000218151">
    <property type="component" value="Unassembled WGS sequence"/>
</dbReference>
<keyword evidence="6" id="KW-0998">Cell outer membrane</keyword>
<dbReference type="GO" id="GO:0015344">
    <property type="term" value="F:siderophore uptake transmembrane transporter activity"/>
    <property type="evidence" value="ECO:0007669"/>
    <property type="project" value="TreeGrafter"/>
</dbReference>
<evidence type="ECO:0000256" key="2">
    <source>
        <dbReference type="ARBA" id="ARBA00022448"/>
    </source>
</evidence>
<evidence type="ECO:0000256" key="4">
    <source>
        <dbReference type="ARBA" id="ARBA00022692"/>
    </source>
</evidence>
<dbReference type="SUPFAM" id="SSF56935">
    <property type="entry name" value="Porins"/>
    <property type="match status" value="1"/>
</dbReference>
<dbReference type="GO" id="GO:0009279">
    <property type="term" value="C:cell outer membrane"/>
    <property type="evidence" value="ECO:0007669"/>
    <property type="project" value="UniProtKB-SubCell"/>
</dbReference>
<dbReference type="InterPro" id="IPR057601">
    <property type="entry name" value="Oar-like_b-barrel"/>
</dbReference>
<proteinExistence type="predicted"/>
<dbReference type="GO" id="GO:0044718">
    <property type="term" value="P:siderophore transmembrane transport"/>
    <property type="evidence" value="ECO:0007669"/>
    <property type="project" value="TreeGrafter"/>
</dbReference>
<gene>
    <name evidence="10" type="ORF">CKY28_14945</name>
</gene>
<dbReference type="SUPFAM" id="SSF49478">
    <property type="entry name" value="Cna protein B-type domain"/>
    <property type="match status" value="1"/>
</dbReference>
<keyword evidence="10" id="KW-0675">Receptor</keyword>
<comment type="caution">
    <text evidence="10">The sequence shown here is derived from an EMBL/GenBank/DDBJ whole genome shotgun (WGS) entry which is preliminary data.</text>
</comment>
<dbReference type="RefSeq" id="WP_095999136.1">
    <property type="nucleotide sequence ID" value="NZ_NSLI01000004.1"/>
</dbReference>
<feature type="domain" description="TonB-dependent transporter Oar-like beta-barrel" evidence="9">
    <location>
        <begin position="253"/>
        <end position="333"/>
    </location>
</feature>
<dbReference type="InterPro" id="IPR037066">
    <property type="entry name" value="Plug_dom_sf"/>
</dbReference>
<dbReference type="Gene3D" id="2.170.130.10">
    <property type="entry name" value="TonB-dependent receptor, plug domain"/>
    <property type="match status" value="1"/>
</dbReference>
<reference evidence="11" key="1">
    <citation type="submission" date="2017-09" db="EMBL/GenBank/DDBJ databases">
        <authorList>
            <person name="Feng G."/>
            <person name="Zhu H."/>
        </authorList>
    </citation>
    <scope>NUCLEOTIDE SEQUENCE [LARGE SCALE GENOMIC DNA]</scope>
    <source>
        <strain evidence="11">1PNM-20</strain>
    </source>
</reference>
<feature type="signal peptide" evidence="8">
    <location>
        <begin position="1"/>
        <end position="22"/>
    </location>
</feature>
<evidence type="ECO:0000256" key="8">
    <source>
        <dbReference type="SAM" id="SignalP"/>
    </source>
</evidence>
<dbReference type="PANTHER" id="PTHR30069">
    <property type="entry name" value="TONB-DEPENDENT OUTER MEMBRANE RECEPTOR"/>
    <property type="match status" value="1"/>
</dbReference>
<dbReference type="Pfam" id="PF25183">
    <property type="entry name" value="OMP_b-brl_4"/>
    <property type="match status" value="2"/>
</dbReference>
<evidence type="ECO:0000256" key="1">
    <source>
        <dbReference type="ARBA" id="ARBA00004571"/>
    </source>
</evidence>
<dbReference type="AlphaFoldDB" id="A0A2A2SDM1"/>
<keyword evidence="5" id="KW-0472">Membrane</keyword>
<dbReference type="Gene3D" id="2.40.170.20">
    <property type="entry name" value="TonB-dependent receptor, beta-barrel domain"/>
    <property type="match status" value="1"/>
</dbReference>
<sequence>MRNMLFAGVAAVALIAPAAVSAQETTARIRGTVTANDQPVVGATVVATDVASGTRSQTTTEADGGFNFSGLRPGGPYTVEVTSPQGNTTVTDIFTVVQQEFQLPIDLTASATGAADAGAVGEDIVVTASSIAGAGTSSDGPQTVLTQADIRGVASVNRDIRDIQRRDPFASLDLSNNGERGGAVSFAGVNPRFNRFTINGVQVGDTFGLNQDASPTGRGPVPYDALGQVSVSIAPYDIRQGNFQGGVIDAVLLSGTNEFHGTGFYSQSRDELQGKRTKDDRLTVPNYLSETYGATIRGPIIPDKLFFMVSAERNTDPRPFGTQLQNIPRLTQSTIDQIVATATGTYNFDPGNILVINNRKDEKIVGRLDWNVTDGQRLSLSYINAFDTLDSQNNTSQSNATPQYGLESNAYALSQLLRAGIVQLNSDWTDNFSTEARFLYRSSERGQEPLRGRGFAQFGVCTEPTSVNTGGNNTATSCGTAPRVFFGPDISRQTNELFFDTWGGSLLARIELGDHEVRLLGEYNENRTFNNFLQNSLGNFYFDSLADYQNRRATQLTLRVPVNGQPNGAAADFKYGQFTLGFEDNWRITDNLNFTYGVRYDLFGMRDTPTLNPFFLQRYGFANTQTYKGLDNFQPRISFNWNSPYGVRLRGGVGVFGGGSPDIYLSNSFSNTVLSNQVVITRGLANAGIPAAVVSAALDNVTGQIPAAVANFVQSDTRQLANTITGALDPDFRLPSSLKATLSAEYDLFGFTVGADYLYTENIYSVIFTDQRAVRTGLRTPDGRPRYTSAAAGFGDQNYDILTTNATRGRSHIGVVRVNRDFDNGINIFGSYTLQDVKDVSNASSSTINSNYGNQIFGADPDLPAYGTSNDEITWQFKYAVGLNRAFFGDYRTIIQLFGETRAGRRYSFTMRDNTNTRSSVFGTILNQSQHLLYVPTGIDDARVSYDSTATRDSLESLIQNTSLKDYRGRVAGKNIARSRAFTRIDLHVEQEVPTGIGDSKVSLFADIENLPNLIDKDWGGLRQLGFPQSASVVNVQCLQAPVATGTAPTAAQTTANTSQPCAQYRYSTFTTPNEAVPQLDRSVYLIRVGARFSF</sequence>
<dbReference type="InterPro" id="IPR036942">
    <property type="entry name" value="Beta-barrel_TonB_sf"/>
</dbReference>
<comment type="subcellular location">
    <subcellularLocation>
        <location evidence="1">Cell outer membrane</location>
        <topology evidence="1">Multi-pass membrane protein</topology>
    </subcellularLocation>
</comment>
<evidence type="ECO:0000256" key="5">
    <source>
        <dbReference type="ARBA" id="ARBA00023136"/>
    </source>
</evidence>
<keyword evidence="2" id="KW-0813">Transport</keyword>
<feature type="region of interest" description="Disordered" evidence="7">
    <location>
        <begin position="52"/>
        <end position="71"/>
    </location>
</feature>
<evidence type="ECO:0000313" key="11">
    <source>
        <dbReference type="Proteomes" id="UP000218151"/>
    </source>
</evidence>
<evidence type="ECO:0000256" key="7">
    <source>
        <dbReference type="SAM" id="MobiDB-lite"/>
    </source>
</evidence>
<dbReference type="InterPro" id="IPR039426">
    <property type="entry name" value="TonB-dep_rcpt-like"/>
</dbReference>
<name>A0A2A2SDM1_9SPHN</name>
<dbReference type="Pfam" id="PF13620">
    <property type="entry name" value="CarboxypepD_reg"/>
    <property type="match status" value="1"/>
</dbReference>
<evidence type="ECO:0000313" key="10">
    <source>
        <dbReference type="EMBL" id="PAX07313.1"/>
    </source>
</evidence>
<evidence type="ECO:0000256" key="3">
    <source>
        <dbReference type="ARBA" id="ARBA00022452"/>
    </source>
</evidence>
<keyword evidence="8" id="KW-0732">Signal</keyword>
<protein>
    <submittedName>
        <fullName evidence="10">TonB-dependent receptor</fullName>
    </submittedName>
</protein>
<accession>A0A2A2SDM1</accession>
<dbReference type="PANTHER" id="PTHR30069:SF46">
    <property type="entry name" value="OAR PROTEIN"/>
    <property type="match status" value="1"/>
</dbReference>
<dbReference type="OrthoDB" id="9768147at2"/>
<dbReference type="EMBL" id="NSLI01000004">
    <property type="protein sequence ID" value="PAX07313.1"/>
    <property type="molecule type" value="Genomic_DNA"/>
</dbReference>